<dbReference type="Gene3D" id="3.30.200.20">
    <property type="entry name" value="Phosphorylase Kinase, domain 1"/>
    <property type="match status" value="1"/>
</dbReference>
<feature type="compositionally biased region" description="Basic and acidic residues" evidence="1">
    <location>
        <begin position="306"/>
        <end position="319"/>
    </location>
</feature>
<dbReference type="AlphaFoldDB" id="A0A4Y3KDZ9"/>
<dbReference type="EMBL" id="BJLP01000022">
    <property type="protein sequence ID" value="GEA81140.1"/>
    <property type="molecule type" value="Genomic_DNA"/>
</dbReference>
<feature type="region of interest" description="Disordered" evidence="1">
    <location>
        <begin position="386"/>
        <end position="532"/>
    </location>
</feature>
<dbReference type="CDD" id="cd13973">
    <property type="entry name" value="PK_MviN-like"/>
    <property type="match status" value="1"/>
</dbReference>
<dbReference type="Proteomes" id="UP000315842">
    <property type="component" value="Unassembled WGS sequence"/>
</dbReference>
<reference evidence="3 4" key="1">
    <citation type="submission" date="2019-06" db="EMBL/GenBank/DDBJ databases">
        <title>Whole genome shotgun sequence of Cellulomonas uda NBRC 3747.</title>
        <authorList>
            <person name="Hosoyama A."/>
            <person name="Uohara A."/>
            <person name="Ohji S."/>
            <person name="Ichikawa N."/>
        </authorList>
    </citation>
    <scope>NUCLEOTIDE SEQUENCE [LARGE SCALE GENOMIC DNA]</scope>
    <source>
        <strain evidence="3 4">NBRC 3747</strain>
    </source>
</reference>
<proteinExistence type="predicted"/>
<feature type="compositionally biased region" description="Low complexity" evidence="1">
    <location>
        <begin position="584"/>
        <end position="606"/>
    </location>
</feature>
<keyword evidence="2" id="KW-0812">Transmembrane</keyword>
<feature type="compositionally biased region" description="Low complexity" evidence="1">
    <location>
        <begin position="275"/>
        <end position="300"/>
    </location>
</feature>
<evidence type="ECO:0000256" key="1">
    <source>
        <dbReference type="SAM" id="MobiDB-lite"/>
    </source>
</evidence>
<dbReference type="InterPro" id="IPR011009">
    <property type="entry name" value="Kinase-like_dom_sf"/>
</dbReference>
<protein>
    <recommendedName>
        <fullName evidence="5">Protein kinase domain-containing protein</fullName>
    </recommendedName>
</protein>
<organism evidence="3 4">
    <name type="scientific">Cellulomonas uda</name>
    <dbReference type="NCBI Taxonomy" id="1714"/>
    <lineage>
        <taxon>Bacteria</taxon>
        <taxon>Bacillati</taxon>
        <taxon>Actinomycetota</taxon>
        <taxon>Actinomycetes</taxon>
        <taxon>Micrococcales</taxon>
        <taxon>Cellulomonadaceae</taxon>
        <taxon>Cellulomonas</taxon>
    </lineage>
</organism>
<evidence type="ECO:0000313" key="4">
    <source>
        <dbReference type="Proteomes" id="UP000315842"/>
    </source>
</evidence>
<sequence>MSEVVGPGTVLSGRYRVREQGTCDVPGVSVWHATDQILDRPVRAVVLSSGAVSAALDGARRAALVSDPRLTRVLDVGTHDRLGYVVTEDVAGPTLAELVARAPLTPEQARAVVGEAAAALEVARRRGLHHLALRPRCLHLVGPGRVMITGLGIDAAVLGVADGDARTTSRRDAVDLVRLLYTALTGRWPATSSDAIAPGVASAPGNAGVPVPPVELVASVTNDLDTLCAVTLGPHDDGPHTPGDLVRELEPWGAIRAVQGGAEASTIALPPAVPPAAASAAPPAVRGAGAPAVAPAGTAVETGPGHAHEGAAVTDDRDTTSTPPTGTPVGSTDPTQVLGSAAAIAEAAGAAAAGDDAAARGMREATPEDDLQDTAPIRVQRQSVRDAFGDDSSPAVNRPGTPPPAAPLRTSAFGGSAVAPPVGSGPARISTRPGAPVTEVSGPGATIPLGSIRASVPPSGPASPPPSVPPGGHQGPGAGSGGGAAGAAGAGSGGSQPPVVPPGGGSPWPGPSSGDDDFSSVMGEVGDEPPRRRAFDPTALVLAVVGIGVVIGVVLAFKALFSSLDTGAPEPRPQATASEQTTSGEQEPTGEATGEPTGEESTPPASGAKPVIASARSVDPSDDDGEHEEAVGRAFDGDTSTYWYTMTYQQANFSGFKDGVGYVMKLEEPALVSTVTLKTGSEGGKFQITTGGADDPSGGEVLGSGSFGPEVTVELDKPTETDVVTLWISELPAAADGSFRLELNEISLG</sequence>
<keyword evidence="2" id="KW-1133">Transmembrane helix</keyword>
<evidence type="ECO:0008006" key="5">
    <source>
        <dbReference type="Google" id="ProtNLM"/>
    </source>
</evidence>
<feature type="region of interest" description="Disordered" evidence="1">
    <location>
        <begin position="274"/>
        <end position="335"/>
    </location>
</feature>
<evidence type="ECO:0000313" key="3">
    <source>
        <dbReference type="EMBL" id="GEA81140.1"/>
    </source>
</evidence>
<gene>
    <name evidence="3" type="ORF">CUD01_15840</name>
</gene>
<feature type="transmembrane region" description="Helical" evidence="2">
    <location>
        <begin position="539"/>
        <end position="561"/>
    </location>
</feature>
<dbReference type="RefSeq" id="WP_166772057.1">
    <property type="nucleotide sequence ID" value="NZ_BJLP01000022.1"/>
</dbReference>
<keyword evidence="4" id="KW-1185">Reference proteome</keyword>
<feature type="compositionally biased region" description="Gly residues" evidence="1">
    <location>
        <begin position="472"/>
        <end position="494"/>
    </location>
</feature>
<evidence type="ECO:0000256" key="2">
    <source>
        <dbReference type="SAM" id="Phobius"/>
    </source>
</evidence>
<dbReference type="SUPFAM" id="SSF56112">
    <property type="entry name" value="Protein kinase-like (PK-like)"/>
    <property type="match status" value="1"/>
</dbReference>
<feature type="compositionally biased region" description="Low complexity" evidence="1">
    <location>
        <begin position="320"/>
        <end position="335"/>
    </location>
</feature>
<dbReference type="Gene3D" id="1.10.510.10">
    <property type="entry name" value="Transferase(Phosphotransferase) domain 1"/>
    <property type="match status" value="1"/>
</dbReference>
<accession>A0A4Y3KDZ9</accession>
<keyword evidence="2" id="KW-0472">Membrane</keyword>
<feature type="compositionally biased region" description="Pro residues" evidence="1">
    <location>
        <begin position="458"/>
        <end position="469"/>
    </location>
</feature>
<feature type="region of interest" description="Disordered" evidence="1">
    <location>
        <begin position="564"/>
        <end position="610"/>
    </location>
</feature>
<comment type="caution">
    <text evidence="3">The sequence shown here is derived from an EMBL/GenBank/DDBJ whole genome shotgun (WGS) entry which is preliminary data.</text>
</comment>
<name>A0A4Y3KDZ9_CELUD</name>